<dbReference type="PANTHER" id="PTHR47893">
    <property type="entry name" value="REGULATORY PROTEIN PCHR"/>
    <property type="match status" value="1"/>
</dbReference>
<dbReference type="GO" id="GO:0003700">
    <property type="term" value="F:DNA-binding transcription factor activity"/>
    <property type="evidence" value="ECO:0007669"/>
    <property type="project" value="InterPro"/>
</dbReference>
<keyword evidence="2" id="KW-0238">DNA-binding</keyword>
<accession>A0AAU8A6K8</accession>
<gene>
    <name evidence="5" type="ORF">PUP29_08015</name>
</gene>
<dbReference type="InterPro" id="IPR053142">
    <property type="entry name" value="PchR_regulatory_protein"/>
</dbReference>
<dbReference type="InterPro" id="IPR009057">
    <property type="entry name" value="Homeodomain-like_sf"/>
</dbReference>
<evidence type="ECO:0000256" key="3">
    <source>
        <dbReference type="ARBA" id="ARBA00023163"/>
    </source>
</evidence>
<dbReference type="AlphaFoldDB" id="A0AAU8A6K8"/>
<dbReference type="PROSITE" id="PS01124">
    <property type="entry name" value="HTH_ARAC_FAMILY_2"/>
    <property type="match status" value="1"/>
</dbReference>
<evidence type="ECO:0000256" key="2">
    <source>
        <dbReference type="ARBA" id="ARBA00023125"/>
    </source>
</evidence>
<dbReference type="SUPFAM" id="SSF46689">
    <property type="entry name" value="Homeodomain-like"/>
    <property type="match status" value="2"/>
</dbReference>
<dbReference type="InterPro" id="IPR020449">
    <property type="entry name" value="Tscrpt_reg_AraC-type_HTH"/>
</dbReference>
<dbReference type="InterPro" id="IPR018060">
    <property type="entry name" value="HTH_AraC"/>
</dbReference>
<sequence length="326" mass="36819">MNWEFIFPGKLRREGTDEERTLYRIDFPDGFGRLTASEVLPGVLLVFNDFHTSCGFRNEAPRPGFIEINHCLRGRYECVLRDGRHLGLGPQDLAFSDMGSPADYSTFVSGEYYGLSILLHIEEAERALNSFLGERVHIGELFEHILCEGLFVLRADPEIQHIVSEIYRAPARARHGYYRLKAAELLLFVMFRRAGSGALLFSGYCRGSVPRAEEAARRLTEDLKRHYTLAELAVLCRVSETTLKKEFKKVYGETPGQYLKRRRMEQAALLLGTTRLSVGEVAETVGYRNAGKFSAAFTERFGVSPRLYKKDAVLEQNACFGAGTIP</sequence>
<dbReference type="InterPro" id="IPR018062">
    <property type="entry name" value="HTH_AraC-typ_CS"/>
</dbReference>
<feature type="domain" description="HTH araC/xylS-type" evidence="4">
    <location>
        <begin position="213"/>
        <end position="311"/>
    </location>
</feature>
<evidence type="ECO:0000259" key="4">
    <source>
        <dbReference type="PROSITE" id="PS01124"/>
    </source>
</evidence>
<name>A0AAU8A6K8_9FIRM</name>
<proteinExistence type="predicted"/>
<keyword evidence="1" id="KW-0805">Transcription regulation</keyword>
<dbReference type="Pfam" id="PF12833">
    <property type="entry name" value="HTH_18"/>
    <property type="match status" value="1"/>
</dbReference>
<dbReference type="PANTHER" id="PTHR47893:SF1">
    <property type="entry name" value="REGULATORY PROTEIN PCHR"/>
    <property type="match status" value="1"/>
</dbReference>
<organism evidence="5">
    <name type="scientific">Christensenella massiliensis</name>
    <dbReference type="NCBI Taxonomy" id="1805714"/>
    <lineage>
        <taxon>Bacteria</taxon>
        <taxon>Bacillati</taxon>
        <taxon>Bacillota</taxon>
        <taxon>Clostridia</taxon>
        <taxon>Christensenellales</taxon>
        <taxon>Christensenellaceae</taxon>
        <taxon>Christensenella</taxon>
    </lineage>
</organism>
<dbReference type="SMART" id="SM00342">
    <property type="entry name" value="HTH_ARAC"/>
    <property type="match status" value="1"/>
</dbReference>
<evidence type="ECO:0000256" key="1">
    <source>
        <dbReference type="ARBA" id="ARBA00023015"/>
    </source>
</evidence>
<evidence type="ECO:0000313" key="5">
    <source>
        <dbReference type="EMBL" id="XCC61474.1"/>
    </source>
</evidence>
<protein>
    <submittedName>
        <fullName evidence="5">Helix-turn-helix transcriptional regulator</fullName>
    </submittedName>
</protein>
<dbReference type="EMBL" id="CP117826">
    <property type="protein sequence ID" value="XCC61474.1"/>
    <property type="molecule type" value="Genomic_DNA"/>
</dbReference>
<reference evidence="5" key="1">
    <citation type="submission" date="2023-02" db="EMBL/GenBank/DDBJ databases">
        <title>Gut commensal Christensenella minuta modulates host metabolism via a new class of secondary bile acids.</title>
        <authorList>
            <person name="Liu C."/>
        </authorList>
    </citation>
    <scope>NUCLEOTIDE SEQUENCE</scope>
    <source>
        <strain evidence="5">CA70</strain>
    </source>
</reference>
<dbReference type="GO" id="GO:0043565">
    <property type="term" value="F:sequence-specific DNA binding"/>
    <property type="evidence" value="ECO:0007669"/>
    <property type="project" value="InterPro"/>
</dbReference>
<dbReference type="PROSITE" id="PS00041">
    <property type="entry name" value="HTH_ARAC_FAMILY_1"/>
    <property type="match status" value="1"/>
</dbReference>
<dbReference type="PRINTS" id="PR00032">
    <property type="entry name" value="HTHARAC"/>
</dbReference>
<keyword evidence="3" id="KW-0804">Transcription</keyword>
<dbReference type="Gene3D" id="1.10.10.60">
    <property type="entry name" value="Homeodomain-like"/>
    <property type="match status" value="2"/>
</dbReference>
<dbReference type="RefSeq" id="WP_353422941.1">
    <property type="nucleotide sequence ID" value="NZ_CP117826.1"/>
</dbReference>